<feature type="domain" description="Lipase-like C-terminal" evidence="6">
    <location>
        <begin position="110"/>
        <end position="186"/>
    </location>
</feature>
<dbReference type="SUPFAM" id="SSF53474">
    <property type="entry name" value="alpha/beta-Hydrolases"/>
    <property type="match status" value="1"/>
</dbReference>
<sequence>METLRHFLLRAEARRLYRDLLRTLRPLDGATAAARARSRLAHAAWFWSRAGLALLASLRAWRHARSPRRREGLRGRLECPLVLVAGNMGDGTSAAAWLAARGVRACCPPLGPVSSCHDRACELFYALKGGRVDYGEAHAAAHAHRRYGGVREAFHAGWSAEEPVVLVTHSQGATTARALLRLLHASAFEGHATSANWVRGVVCICAPFNGAPLLTSPAFGGVPLPVLRTAARDAPGPLSARIAREGAAAASELQQPVGRQVVWLLITLGYIAEVLLGWCACFRRVVWDWRLEQWALGLADLPALLRSTHRLQCSGDTALLEITPTGAAYINATSTMYEGVYYVSLPCQVTEGEHALPVPTCSPLHVILAAVGAWCAKQPSHRHSDGLLPTSSQMYPQDQPHMYVRELSPPLGTPPSPLRAEEEYAAQRHAVARALRDATWCHADPCALSHTEASLQPESRLLEYVLCVVVPAVCDAAHARTVKSE</sequence>
<dbReference type="InterPro" id="IPR029058">
    <property type="entry name" value="AB_hydrolase_fold"/>
</dbReference>
<protein>
    <recommendedName>
        <fullName evidence="6">Lipase-like C-terminal domain-containing protein</fullName>
    </recommendedName>
</protein>
<name>A0AB34IQA9_PRYPA</name>
<reference evidence="7 8" key="1">
    <citation type="journal article" date="2024" name="Science">
        <title>Giant polyketide synthase enzymes in the biosynthesis of giant marine polyether toxins.</title>
        <authorList>
            <person name="Fallon T.R."/>
            <person name="Shende V.V."/>
            <person name="Wierzbicki I.H."/>
            <person name="Pendleton A.L."/>
            <person name="Watervoot N.F."/>
            <person name="Auber R.P."/>
            <person name="Gonzalez D.J."/>
            <person name="Wisecaver J.H."/>
            <person name="Moore B.S."/>
        </authorList>
    </citation>
    <scope>NUCLEOTIDE SEQUENCE [LARGE SCALE GENOMIC DNA]</scope>
    <source>
        <strain evidence="7 8">12B1</strain>
    </source>
</reference>
<dbReference type="GO" id="GO:0005576">
    <property type="term" value="C:extracellular region"/>
    <property type="evidence" value="ECO:0007669"/>
    <property type="project" value="UniProtKB-SubCell"/>
</dbReference>
<dbReference type="GO" id="GO:0006629">
    <property type="term" value="P:lipid metabolic process"/>
    <property type="evidence" value="ECO:0007669"/>
    <property type="project" value="UniProtKB-KW"/>
</dbReference>
<dbReference type="AlphaFoldDB" id="A0AB34IQA9"/>
<dbReference type="PANTHER" id="PTHR34043:SF3">
    <property type="entry name" value="ALPHA_BETA-HYDROLASES SUPERFAMILY PROTEIN"/>
    <property type="match status" value="1"/>
</dbReference>
<evidence type="ECO:0000256" key="3">
    <source>
        <dbReference type="ARBA" id="ARBA00022729"/>
    </source>
</evidence>
<dbReference type="Pfam" id="PF24708">
    <property type="entry name" value="Lip_C"/>
    <property type="match status" value="1"/>
</dbReference>
<evidence type="ECO:0000259" key="6">
    <source>
        <dbReference type="Pfam" id="PF24708"/>
    </source>
</evidence>
<dbReference type="PANTHER" id="PTHR34043">
    <property type="entry name" value="ALPHA/BETA-HYDROLASES SUPERFAMILY PROTEIN"/>
    <property type="match status" value="1"/>
</dbReference>
<evidence type="ECO:0000313" key="8">
    <source>
        <dbReference type="Proteomes" id="UP001515480"/>
    </source>
</evidence>
<gene>
    <name evidence="7" type="ORF">AB1Y20_010649</name>
</gene>
<keyword evidence="8" id="KW-1185">Reference proteome</keyword>
<organism evidence="7 8">
    <name type="scientific">Prymnesium parvum</name>
    <name type="common">Toxic golden alga</name>
    <dbReference type="NCBI Taxonomy" id="97485"/>
    <lineage>
        <taxon>Eukaryota</taxon>
        <taxon>Haptista</taxon>
        <taxon>Haptophyta</taxon>
        <taxon>Prymnesiophyceae</taxon>
        <taxon>Prymnesiales</taxon>
        <taxon>Prymnesiaceae</taxon>
        <taxon>Prymnesium</taxon>
    </lineage>
</organism>
<keyword evidence="3" id="KW-0732">Signal</keyword>
<evidence type="ECO:0000256" key="5">
    <source>
        <dbReference type="ARBA" id="ARBA00023098"/>
    </source>
</evidence>
<keyword evidence="4" id="KW-0378">Hydrolase</keyword>
<comment type="caution">
    <text evidence="7">The sequence shown here is derived from an EMBL/GenBank/DDBJ whole genome shotgun (WGS) entry which is preliminary data.</text>
</comment>
<proteinExistence type="predicted"/>
<comment type="subcellular location">
    <subcellularLocation>
        <location evidence="1">Secreted</location>
    </subcellularLocation>
</comment>
<keyword evidence="5" id="KW-0443">Lipid metabolism</keyword>
<evidence type="ECO:0000256" key="2">
    <source>
        <dbReference type="ARBA" id="ARBA00022525"/>
    </source>
</evidence>
<dbReference type="GO" id="GO:0016787">
    <property type="term" value="F:hydrolase activity"/>
    <property type="evidence" value="ECO:0007669"/>
    <property type="project" value="UniProtKB-KW"/>
</dbReference>
<accession>A0AB34IQA9</accession>
<dbReference type="EMBL" id="JBGBPQ010000020">
    <property type="protein sequence ID" value="KAL1504240.1"/>
    <property type="molecule type" value="Genomic_DNA"/>
</dbReference>
<dbReference type="Proteomes" id="UP001515480">
    <property type="component" value="Unassembled WGS sequence"/>
</dbReference>
<dbReference type="Gene3D" id="3.40.50.1820">
    <property type="entry name" value="alpha/beta hydrolase"/>
    <property type="match status" value="1"/>
</dbReference>
<evidence type="ECO:0000256" key="4">
    <source>
        <dbReference type="ARBA" id="ARBA00022801"/>
    </source>
</evidence>
<evidence type="ECO:0000313" key="7">
    <source>
        <dbReference type="EMBL" id="KAL1504240.1"/>
    </source>
</evidence>
<keyword evidence="2" id="KW-0964">Secreted</keyword>
<dbReference type="InterPro" id="IPR056304">
    <property type="entry name" value="Lip-like_C"/>
</dbReference>
<evidence type="ECO:0000256" key="1">
    <source>
        <dbReference type="ARBA" id="ARBA00004613"/>
    </source>
</evidence>